<comment type="caution">
    <text evidence="8">The sequence shown here is derived from an EMBL/GenBank/DDBJ whole genome shotgun (WGS) entry which is preliminary data.</text>
</comment>
<dbReference type="EC" id="4.2.2.-" evidence="4"/>
<keyword evidence="3 4" id="KW-0961">Cell wall biogenesis/degradation</keyword>
<dbReference type="Pfam" id="PF05036">
    <property type="entry name" value="SPOR"/>
    <property type="match status" value="1"/>
</dbReference>
<accession>A0A7V8JQ39</accession>
<sequence length="388" mass="39986">MTAAVRAASRPASPDRLHRPTAAWLVAVAVAAFVAGCASGPKSGGGRGSGGTGQGGGFYQQDGPGDIGRLQGTAIVDAVPRVEPLMSGPNKPYTVLGRDYTPDTAERPFSQRGVASWYGRQFHGRQTSSGERYDMYAMTAAHPTLPIPSYARVTRRDTGQSVIVRVNDRGPFLQGRVIDLSYAAAYKLGYLNQGSTDVTVERILPAEIRAGTWQRGTAVAVAQAPTPAAPPPPVVVGRPSPPVSAAGDDGRDDPIAAFASAPGPVAAAPSPAPAPTPAPMAISDLPPIMASAPAGVPVRGDAGDPLPALNAPGVYMQLGALRAADGAESLARHLGSELDWLGSSLGLEASDGWYRLRAGPYASRGEAYAAATRVRDALGMSPVIVEQR</sequence>
<dbReference type="Proteomes" id="UP000461670">
    <property type="component" value="Unassembled WGS sequence"/>
</dbReference>
<dbReference type="InterPro" id="IPR036680">
    <property type="entry name" value="SPOR-like_sf"/>
</dbReference>
<dbReference type="NCBIfam" id="TIGR00413">
    <property type="entry name" value="rlpA"/>
    <property type="match status" value="1"/>
</dbReference>
<dbReference type="GO" id="GO:0008932">
    <property type="term" value="F:lytic endotransglycosylase activity"/>
    <property type="evidence" value="ECO:0007669"/>
    <property type="project" value="UniProtKB-UniRule"/>
</dbReference>
<comment type="similarity">
    <text evidence="4 5">Belongs to the RlpA family.</text>
</comment>
<dbReference type="InterPro" id="IPR034718">
    <property type="entry name" value="RlpA"/>
</dbReference>
<feature type="domain" description="SPOR" evidence="7">
    <location>
        <begin position="308"/>
        <end position="387"/>
    </location>
</feature>
<feature type="region of interest" description="Disordered" evidence="6">
    <location>
        <begin position="41"/>
        <end position="64"/>
    </location>
</feature>
<protein>
    <recommendedName>
        <fullName evidence="4">Endolytic peptidoglycan transglycosylase RlpA</fullName>
        <ecNumber evidence="4">4.2.2.-</ecNumber>
    </recommendedName>
</protein>
<reference evidence="9" key="1">
    <citation type="journal article" date="2020" name="MBio">
        <title>Horizontal gene transfer to a defensive symbiont with a reduced genome amongst a multipartite beetle microbiome.</title>
        <authorList>
            <person name="Waterworth S.C."/>
            <person name="Florez L.V."/>
            <person name="Rees E.R."/>
            <person name="Hertweck C."/>
            <person name="Kaltenpoth M."/>
            <person name="Kwan J.C."/>
        </authorList>
    </citation>
    <scope>NUCLEOTIDE SEQUENCE [LARGE SCALE GENOMIC DNA]</scope>
</reference>
<gene>
    <name evidence="8" type="primary">rlpA_1</name>
    <name evidence="4" type="synonym">rlpA</name>
    <name evidence="8" type="ORF">GAK30_02373</name>
</gene>
<evidence type="ECO:0000259" key="7">
    <source>
        <dbReference type="PROSITE" id="PS51724"/>
    </source>
</evidence>
<evidence type="ECO:0000256" key="1">
    <source>
        <dbReference type="ARBA" id="ARBA00022729"/>
    </source>
</evidence>
<evidence type="ECO:0000313" key="8">
    <source>
        <dbReference type="EMBL" id="KAF1020669.1"/>
    </source>
</evidence>
<dbReference type="SUPFAM" id="SSF50685">
    <property type="entry name" value="Barwin-like endoglucanases"/>
    <property type="match status" value="1"/>
</dbReference>
<dbReference type="InterPro" id="IPR036908">
    <property type="entry name" value="RlpA-like_sf"/>
</dbReference>
<evidence type="ECO:0000256" key="3">
    <source>
        <dbReference type="ARBA" id="ARBA00023316"/>
    </source>
</evidence>
<dbReference type="PANTHER" id="PTHR34183:SF1">
    <property type="entry name" value="ENDOLYTIC PEPTIDOGLYCAN TRANSGLYCOSYLASE RLPA"/>
    <property type="match status" value="1"/>
</dbReference>
<name>A0A7V8JQ39_9BURK</name>
<dbReference type="PANTHER" id="PTHR34183">
    <property type="entry name" value="ENDOLYTIC PEPTIDOGLYCAN TRANSGLYCOSYLASE RLPA"/>
    <property type="match status" value="1"/>
</dbReference>
<dbReference type="CDD" id="cd22268">
    <property type="entry name" value="DPBB_RlpA-like"/>
    <property type="match status" value="1"/>
</dbReference>
<dbReference type="AlphaFoldDB" id="A0A7V8JQ39"/>
<evidence type="ECO:0000256" key="4">
    <source>
        <dbReference type="HAMAP-Rule" id="MF_02071"/>
    </source>
</evidence>
<feature type="compositionally biased region" description="Pro residues" evidence="6">
    <location>
        <begin position="227"/>
        <end position="242"/>
    </location>
</feature>
<evidence type="ECO:0000256" key="2">
    <source>
        <dbReference type="ARBA" id="ARBA00023239"/>
    </source>
</evidence>
<dbReference type="InterPro" id="IPR007730">
    <property type="entry name" value="SPOR-like_dom"/>
</dbReference>
<feature type="compositionally biased region" description="Low complexity" evidence="6">
    <location>
        <begin position="256"/>
        <end position="269"/>
    </location>
</feature>
<comment type="function">
    <text evidence="4">Lytic transglycosylase with a strong preference for naked glycan strands that lack stem peptides.</text>
</comment>
<dbReference type="GO" id="GO:0042834">
    <property type="term" value="F:peptidoglycan binding"/>
    <property type="evidence" value="ECO:0007669"/>
    <property type="project" value="InterPro"/>
</dbReference>
<organism evidence="8 9">
    <name type="scientific">Paracidovorax wautersii</name>
    <dbReference type="NCBI Taxonomy" id="1177982"/>
    <lineage>
        <taxon>Bacteria</taxon>
        <taxon>Pseudomonadati</taxon>
        <taxon>Pseudomonadota</taxon>
        <taxon>Betaproteobacteria</taxon>
        <taxon>Burkholderiales</taxon>
        <taxon>Comamonadaceae</taxon>
        <taxon>Paracidovorax</taxon>
    </lineage>
</organism>
<evidence type="ECO:0000256" key="5">
    <source>
        <dbReference type="RuleBase" id="RU003495"/>
    </source>
</evidence>
<proteinExistence type="inferred from homology"/>
<evidence type="ECO:0000313" key="9">
    <source>
        <dbReference type="Proteomes" id="UP000461670"/>
    </source>
</evidence>
<dbReference type="HAMAP" id="MF_02071">
    <property type="entry name" value="RlpA"/>
    <property type="match status" value="1"/>
</dbReference>
<dbReference type="FunFam" id="2.40.40.10:FF:000003">
    <property type="entry name" value="Endolytic peptidoglycan transglycosylase RlpA"/>
    <property type="match status" value="1"/>
</dbReference>
<evidence type="ECO:0000256" key="6">
    <source>
        <dbReference type="SAM" id="MobiDB-lite"/>
    </source>
</evidence>
<dbReference type="GO" id="GO:0000270">
    <property type="term" value="P:peptidoglycan metabolic process"/>
    <property type="evidence" value="ECO:0007669"/>
    <property type="project" value="UniProtKB-UniRule"/>
</dbReference>
<dbReference type="Gene3D" id="3.30.70.1070">
    <property type="entry name" value="Sporulation related repeat"/>
    <property type="match status" value="1"/>
</dbReference>
<dbReference type="Gene3D" id="2.40.40.10">
    <property type="entry name" value="RlpA-like domain"/>
    <property type="match status" value="1"/>
</dbReference>
<feature type="region of interest" description="Disordered" evidence="6">
    <location>
        <begin position="224"/>
        <end position="272"/>
    </location>
</feature>
<dbReference type="InterPro" id="IPR009009">
    <property type="entry name" value="RlpA-like_DPBB"/>
</dbReference>
<dbReference type="Pfam" id="PF03330">
    <property type="entry name" value="DPBB_1"/>
    <property type="match status" value="1"/>
</dbReference>
<dbReference type="SUPFAM" id="SSF110997">
    <property type="entry name" value="Sporulation related repeat"/>
    <property type="match status" value="1"/>
</dbReference>
<keyword evidence="2 4" id="KW-0456">Lyase</keyword>
<keyword evidence="1" id="KW-0732">Signal</keyword>
<feature type="compositionally biased region" description="Gly residues" evidence="6">
    <location>
        <begin position="42"/>
        <end position="58"/>
    </location>
</feature>
<dbReference type="PROSITE" id="PS51724">
    <property type="entry name" value="SPOR"/>
    <property type="match status" value="1"/>
</dbReference>
<dbReference type="InterPro" id="IPR012997">
    <property type="entry name" value="RplA"/>
</dbReference>
<dbReference type="GO" id="GO:0071555">
    <property type="term" value="P:cell wall organization"/>
    <property type="evidence" value="ECO:0007669"/>
    <property type="project" value="UniProtKB-KW"/>
</dbReference>
<dbReference type="EMBL" id="WNDQ01000032">
    <property type="protein sequence ID" value="KAF1020669.1"/>
    <property type="molecule type" value="Genomic_DNA"/>
</dbReference>